<dbReference type="Proteomes" id="UP000238081">
    <property type="component" value="Unassembled WGS sequence"/>
</dbReference>
<comment type="caution">
    <text evidence="1">The sequence shown here is derived from an EMBL/GenBank/DDBJ whole genome shotgun (WGS) entry which is preliminary data.</text>
</comment>
<evidence type="ECO:0000313" key="2">
    <source>
        <dbReference type="Proteomes" id="UP000238081"/>
    </source>
</evidence>
<dbReference type="EMBL" id="LRDH01000096">
    <property type="protein sequence ID" value="PPV15844.1"/>
    <property type="molecule type" value="Genomic_DNA"/>
</dbReference>
<protein>
    <submittedName>
        <fullName evidence="1">Uncharacterized protein</fullName>
    </submittedName>
</protein>
<name>A0A0A6SMZ3_CLOBU</name>
<evidence type="ECO:0000313" key="1">
    <source>
        <dbReference type="EMBL" id="PPV15844.1"/>
    </source>
</evidence>
<sequence>MKKDIMVTITEEISEELLEKYYKQLWNALKDQFGNEDLKKFYIELCKGEQKNLMTKKQVDD</sequence>
<reference evidence="1 2" key="1">
    <citation type="submission" date="2016-01" db="EMBL/GenBank/DDBJ databases">
        <title>Characterization of the Clostridium difficile lineages that are prevalent in Hong Kong and China.</title>
        <authorList>
            <person name="Kwok J.S.-L."/>
            <person name="Lam W.-Y."/>
            <person name="Ip M."/>
            <person name="Chan T.-F."/>
            <person name="Hawkey P.M."/>
            <person name="Tsui S.K.-W."/>
        </authorList>
    </citation>
    <scope>NUCLEOTIDE SEQUENCE [LARGE SCALE GENOMIC DNA]</scope>
    <source>
        <strain evidence="1 2">300064</strain>
    </source>
</reference>
<dbReference type="RefSeq" id="WP_043661378.1">
    <property type="nucleotide sequence ID" value="NZ_JSEG01000001.1"/>
</dbReference>
<accession>A0A0A6SMZ3</accession>
<organism evidence="1 2">
    <name type="scientific">Clostridium butyricum</name>
    <dbReference type="NCBI Taxonomy" id="1492"/>
    <lineage>
        <taxon>Bacteria</taxon>
        <taxon>Bacillati</taxon>
        <taxon>Bacillota</taxon>
        <taxon>Clostridia</taxon>
        <taxon>Eubacteriales</taxon>
        <taxon>Clostridiaceae</taxon>
        <taxon>Clostridium</taxon>
    </lineage>
</organism>
<dbReference type="AlphaFoldDB" id="A0A0A6SMZ3"/>
<gene>
    <name evidence="1" type="ORF">AWN73_01785</name>
</gene>
<proteinExistence type="predicted"/>